<name>A0ABP8YSF4_9MICO</name>
<protein>
    <recommendedName>
        <fullName evidence="11">Glycosyltransferase RgtA/B/C/D-like domain-containing protein</fullName>
    </recommendedName>
</protein>
<keyword evidence="10" id="KW-1185">Reference proteome</keyword>
<feature type="transmembrane region" description="Helical" evidence="8">
    <location>
        <begin position="94"/>
        <end position="114"/>
    </location>
</feature>
<dbReference type="EMBL" id="BAABLP010000001">
    <property type="protein sequence ID" value="GAA4736290.1"/>
    <property type="molecule type" value="Genomic_DNA"/>
</dbReference>
<evidence type="ECO:0000256" key="2">
    <source>
        <dbReference type="ARBA" id="ARBA00022475"/>
    </source>
</evidence>
<feature type="transmembrane region" description="Helical" evidence="8">
    <location>
        <begin position="121"/>
        <end position="141"/>
    </location>
</feature>
<feature type="transmembrane region" description="Helical" evidence="8">
    <location>
        <begin position="348"/>
        <end position="365"/>
    </location>
</feature>
<dbReference type="Proteomes" id="UP001500121">
    <property type="component" value="Unassembled WGS sequence"/>
</dbReference>
<keyword evidence="3" id="KW-0328">Glycosyltransferase</keyword>
<evidence type="ECO:0000256" key="1">
    <source>
        <dbReference type="ARBA" id="ARBA00004651"/>
    </source>
</evidence>
<dbReference type="PANTHER" id="PTHR33908">
    <property type="entry name" value="MANNOSYLTRANSFERASE YKCB-RELATED"/>
    <property type="match status" value="1"/>
</dbReference>
<dbReference type="PANTHER" id="PTHR33908:SF11">
    <property type="entry name" value="MEMBRANE PROTEIN"/>
    <property type="match status" value="1"/>
</dbReference>
<feature type="transmembrane region" description="Helical" evidence="8">
    <location>
        <begin position="170"/>
        <end position="187"/>
    </location>
</feature>
<evidence type="ECO:0000256" key="3">
    <source>
        <dbReference type="ARBA" id="ARBA00022676"/>
    </source>
</evidence>
<comment type="subcellular location">
    <subcellularLocation>
        <location evidence="1">Cell membrane</location>
        <topology evidence="1">Multi-pass membrane protein</topology>
    </subcellularLocation>
</comment>
<evidence type="ECO:0000313" key="10">
    <source>
        <dbReference type="Proteomes" id="UP001500121"/>
    </source>
</evidence>
<keyword evidence="4" id="KW-0808">Transferase</keyword>
<accession>A0ABP8YSF4</accession>
<keyword evidence="6 8" id="KW-1133">Transmembrane helix</keyword>
<gene>
    <name evidence="9" type="ORF">GCM10025783_03000</name>
</gene>
<feature type="transmembrane region" description="Helical" evidence="8">
    <location>
        <begin position="199"/>
        <end position="226"/>
    </location>
</feature>
<proteinExistence type="predicted"/>
<keyword evidence="5 8" id="KW-0812">Transmembrane</keyword>
<sequence>MRAAASRRHYPPPVSERGLPSTRAPLWGRFAPLSPRRWQVLLVVVLVGALGSIVRLHMLFDPDPLFYGVYDDGVHFSAAVNLVHGNLPYRDVLFLQPPGLLLAVAPFALLANWIGDANAFIDARVVFALIGGLNGALIALVLRRFGLSAMVVGGFLYAVSFAAAYDERTVTLEVIGATGVLSSLLLLDVADRHPARRWIVLAGVAAGVSIDFKIWYLVPAVVLAVVARRRVGWFVLGAAAAVVAVYLPFFAAAPAKMWRDVVRAQLGRPLSTGNPTNVRLSSMLGIAPDDSTGDVFALLGPTVLTVVLVLVGVLALAALTVRGGRRYVVLMLACGLLLVYSPSYFQHYAQYAAGPLALVGGVGAVQLGERVRRYRRPILVLSVAAALLLQLSVSLREVVDIANQKVVSVAAMRAASARIPGCIVTDDPTFLILMDRLTPEIRNGCVVRSDPSGYGYVLVPAGGKQVFRPDNPRWQRSAMAYLRRADAYVLTRGKVFGLTPSNEAEVRRDRVLEEVGRFSFRTGR</sequence>
<evidence type="ECO:0000256" key="7">
    <source>
        <dbReference type="ARBA" id="ARBA00023136"/>
    </source>
</evidence>
<evidence type="ECO:0000256" key="5">
    <source>
        <dbReference type="ARBA" id="ARBA00022692"/>
    </source>
</evidence>
<keyword evidence="7 8" id="KW-0472">Membrane</keyword>
<evidence type="ECO:0000256" key="6">
    <source>
        <dbReference type="ARBA" id="ARBA00022989"/>
    </source>
</evidence>
<keyword evidence="2" id="KW-1003">Cell membrane</keyword>
<feature type="transmembrane region" description="Helical" evidence="8">
    <location>
        <begin position="295"/>
        <end position="319"/>
    </location>
</feature>
<evidence type="ECO:0000313" key="9">
    <source>
        <dbReference type="EMBL" id="GAA4736290.1"/>
    </source>
</evidence>
<evidence type="ECO:0000256" key="8">
    <source>
        <dbReference type="SAM" id="Phobius"/>
    </source>
</evidence>
<comment type="caution">
    <text evidence="9">The sequence shown here is derived from an EMBL/GenBank/DDBJ whole genome shotgun (WGS) entry which is preliminary data.</text>
</comment>
<evidence type="ECO:0000256" key="4">
    <source>
        <dbReference type="ARBA" id="ARBA00022679"/>
    </source>
</evidence>
<feature type="transmembrane region" description="Helical" evidence="8">
    <location>
        <begin position="147"/>
        <end position="165"/>
    </location>
</feature>
<feature type="transmembrane region" description="Helical" evidence="8">
    <location>
        <begin position="40"/>
        <end position="60"/>
    </location>
</feature>
<reference evidence="10" key="1">
    <citation type="journal article" date="2019" name="Int. J. Syst. Evol. Microbiol.">
        <title>The Global Catalogue of Microorganisms (GCM) 10K type strain sequencing project: providing services to taxonomists for standard genome sequencing and annotation.</title>
        <authorList>
            <consortium name="The Broad Institute Genomics Platform"/>
            <consortium name="The Broad Institute Genome Sequencing Center for Infectious Disease"/>
            <person name="Wu L."/>
            <person name="Ma J."/>
        </authorList>
    </citation>
    <scope>NUCLEOTIDE SEQUENCE [LARGE SCALE GENOMIC DNA]</scope>
    <source>
        <strain evidence="10">JCM 19015</strain>
    </source>
</reference>
<feature type="transmembrane region" description="Helical" evidence="8">
    <location>
        <begin position="326"/>
        <end position="342"/>
    </location>
</feature>
<evidence type="ECO:0008006" key="11">
    <source>
        <dbReference type="Google" id="ProtNLM"/>
    </source>
</evidence>
<feature type="transmembrane region" description="Helical" evidence="8">
    <location>
        <begin position="233"/>
        <end position="253"/>
    </location>
</feature>
<organism evidence="9 10">
    <name type="scientific">Amnibacterium soli</name>
    <dbReference type="NCBI Taxonomy" id="1282736"/>
    <lineage>
        <taxon>Bacteria</taxon>
        <taxon>Bacillati</taxon>
        <taxon>Actinomycetota</taxon>
        <taxon>Actinomycetes</taxon>
        <taxon>Micrococcales</taxon>
        <taxon>Microbacteriaceae</taxon>
        <taxon>Amnibacterium</taxon>
    </lineage>
</organism>
<dbReference type="InterPro" id="IPR050297">
    <property type="entry name" value="LipidA_mod_glycosyltrf_83"/>
</dbReference>